<dbReference type="EMBL" id="RIAX01000003">
    <property type="protein sequence ID" value="RNF40305.1"/>
    <property type="molecule type" value="Genomic_DNA"/>
</dbReference>
<feature type="transmembrane region" description="Helical" evidence="1">
    <location>
        <begin position="98"/>
        <end position="117"/>
    </location>
</feature>
<keyword evidence="1" id="KW-0472">Membrane</keyword>
<reference evidence="2 3" key="1">
    <citation type="journal article" date="2018" name="Int. J. Syst. Evol. Microbiol.">
        <title>Planococcus salinus sp. nov., a moderately halophilic bacterium isolated from a saline-alkali soil.</title>
        <authorList>
            <person name="Gan L."/>
        </authorList>
    </citation>
    <scope>NUCLEOTIDE SEQUENCE [LARGE SCALE GENOMIC DNA]</scope>
    <source>
        <strain evidence="2 3">LCB217</strain>
    </source>
</reference>
<gene>
    <name evidence="2" type="ORF">EEX84_06650</name>
</gene>
<dbReference type="OrthoDB" id="5190099at2"/>
<keyword evidence="3" id="KW-1185">Reference proteome</keyword>
<name>A0A3M8P9C2_9BACL</name>
<keyword evidence="1" id="KW-0812">Transmembrane</keyword>
<dbReference type="Proteomes" id="UP000275473">
    <property type="component" value="Unassembled WGS sequence"/>
</dbReference>
<evidence type="ECO:0000313" key="3">
    <source>
        <dbReference type="Proteomes" id="UP000275473"/>
    </source>
</evidence>
<accession>A0A3M8P9C2</accession>
<feature type="transmembrane region" description="Helical" evidence="1">
    <location>
        <begin position="25"/>
        <end position="48"/>
    </location>
</feature>
<protein>
    <submittedName>
        <fullName evidence="2">DUF2243 domain-containing protein</fullName>
    </submittedName>
</protein>
<proteinExistence type="predicted"/>
<organism evidence="2 3">
    <name type="scientific">Planococcus salinus</name>
    <dbReference type="NCBI Taxonomy" id="1848460"/>
    <lineage>
        <taxon>Bacteria</taxon>
        <taxon>Bacillati</taxon>
        <taxon>Bacillota</taxon>
        <taxon>Bacilli</taxon>
        <taxon>Bacillales</taxon>
        <taxon>Caryophanaceae</taxon>
        <taxon>Planococcus</taxon>
    </lineage>
</organism>
<evidence type="ECO:0000256" key="1">
    <source>
        <dbReference type="SAM" id="Phobius"/>
    </source>
</evidence>
<keyword evidence="1" id="KW-1133">Transmembrane helix</keyword>
<evidence type="ECO:0000313" key="2">
    <source>
        <dbReference type="EMBL" id="RNF40305.1"/>
    </source>
</evidence>
<dbReference type="Pfam" id="PF10002">
    <property type="entry name" value="DUF2243"/>
    <property type="match status" value="1"/>
</dbReference>
<sequence>MGTNTENLQAYGNLRNRAVYHARNFWAGTFFGIGLMAFIDEVIFHQLLQWHHFYDLSTTQAGIFADGLLNAFAWFVAIGSLFLFANLRRRNALWPKRWTGAVFLGAGVFQLFDGIVNHKLLRIHQVRYNVDILPYDLAWNISGAVLLLVGLVILLQTRKTRKKAKESS</sequence>
<feature type="transmembrane region" description="Helical" evidence="1">
    <location>
        <begin position="137"/>
        <end position="155"/>
    </location>
</feature>
<feature type="transmembrane region" description="Helical" evidence="1">
    <location>
        <begin position="68"/>
        <end position="86"/>
    </location>
</feature>
<dbReference type="AlphaFoldDB" id="A0A3M8P9C2"/>
<comment type="caution">
    <text evidence="2">The sequence shown here is derived from an EMBL/GenBank/DDBJ whole genome shotgun (WGS) entry which is preliminary data.</text>
</comment>
<dbReference type="InterPro" id="IPR018719">
    <property type="entry name" value="DUF2243_membrane"/>
</dbReference>
<dbReference type="RefSeq" id="WP_123164814.1">
    <property type="nucleotide sequence ID" value="NZ_RIAX01000003.1"/>
</dbReference>